<evidence type="ECO:0000256" key="6">
    <source>
        <dbReference type="PROSITE-ProRule" id="PRU00339"/>
    </source>
</evidence>
<evidence type="ECO:0000313" key="8">
    <source>
        <dbReference type="EMBL" id="MEP0864285.1"/>
    </source>
</evidence>
<accession>A0ABV0JLH3</accession>
<evidence type="ECO:0000256" key="3">
    <source>
        <dbReference type="ARBA" id="ARBA00022603"/>
    </source>
</evidence>
<dbReference type="EMBL" id="JAMPKK010000011">
    <property type="protein sequence ID" value="MEP0864285.1"/>
    <property type="molecule type" value="Genomic_DNA"/>
</dbReference>
<dbReference type="Gene3D" id="1.10.155.10">
    <property type="entry name" value="Chemotaxis receptor methyltransferase CheR, N-terminal domain"/>
    <property type="match status" value="1"/>
</dbReference>
<dbReference type="EC" id="2.1.1.80" evidence="2"/>
<feature type="repeat" description="TPR" evidence="6">
    <location>
        <begin position="402"/>
        <end position="435"/>
    </location>
</feature>
<gene>
    <name evidence="8" type="ORF">NDI37_07365</name>
</gene>
<dbReference type="Pfam" id="PF01739">
    <property type="entry name" value="CheR"/>
    <property type="match status" value="1"/>
</dbReference>
<dbReference type="PROSITE" id="PS50005">
    <property type="entry name" value="TPR"/>
    <property type="match status" value="1"/>
</dbReference>
<dbReference type="PRINTS" id="PR00996">
    <property type="entry name" value="CHERMTFRASE"/>
</dbReference>
<sequence length="532" mass="60919">MSFSGEFNQALLERFIQLIATHTGLHIRPEEREALTQKIRLRMKLFNISVPEIYYLLLKDSSPQSDDEWQELAISLTVCESYFFRDKGQFSLLRYKILPELIAAQKYTKTLRIWSAGCSTGEEPYSLAILLNELIPDCDRWNIFILGTDINQNAIEQARQGVYSSWSFRLLESQLKERYFFLKGDKWHLNNNIRERVIFRNINLVKEQFDNSAYGIKTLDLIICRNVFVYFEKPAISLVLNKFNNTLKLGGYLLTAHSELQGQDIGLLEAKLFPESVIYQRRENLELGAGLWESKPSIYPDGEKKLCSSAPANNLGMNLGQSIGNTSQLMKPEILLQEAAEKINNTAKDLSSLSVAKLKEEKNNDAAVTTLLLEAEALFKNKFYALAIEKAEQAIALESKQFYPYHLQAEIYANLGKYDKAIHYCQMALKVNPLAEEPLYLLAHIADERGDINAAKSFLKKIIYLVPYCIYAYLELGYIYDKEGEGIKATKMRTVALEILQKLPFKATLEKLDNLTVEELIAKINKMLPRQL</sequence>
<dbReference type="SUPFAM" id="SSF47757">
    <property type="entry name" value="Chemotaxis receptor methyltransferase CheR, N-terminal domain"/>
    <property type="match status" value="1"/>
</dbReference>
<dbReference type="InterPro" id="IPR022642">
    <property type="entry name" value="CheR_C"/>
</dbReference>
<dbReference type="SMART" id="SM00138">
    <property type="entry name" value="MeTrc"/>
    <property type="match status" value="1"/>
</dbReference>
<dbReference type="InterPro" id="IPR050903">
    <property type="entry name" value="Bact_Chemotaxis_MeTrfase"/>
</dbReference>
<dbReference type="PANTHER" id="PTHR24422:SF10">
    <property type="entry name" value="CHEMOTAXIS PROTEIN METHYLTRANSFERASE 2"/>
    <property type="match status" value="1"/>
</dbReference>
<evidence type="ECO:0000256" key="2">
    <source>
        <dbReference type="ARBA" id="ARBA00012534"/>
    </source>
</evidence>
<dbReference type="SUPFAM" id="SSF53335">
    <property type="entry name" value="S-adenosyl-L-methionine-dependent methyltransferases"/>
    <property type="match status" value="1"/>
</dbReference>
<keyword evidence="3" id="KW-0489">Methyltransferase</keyword>
<dbReference type="InterPro" id="IPR000780">
    <property type="entry name" value="CheR_MeTrfase"/>
</dbReference>
<dbReference type="Pfam" id="PF00515">
    <property type="entry name" value="TPR_1"/>
    <property type="match status" value="1"/>
</dbReference>
<dbReference type="InterPro" id="IPR019734">
    <property type="entry name" value="TPR_rpt"/>
</dbReference>
<comment type="catalytic activity">
    <reaction evidence="1">
        <text>L-glutamyl-[protein] + S-adenosyl-L-methionine = [protein]-L-glutamate 5-O-methyl ester + S-adenosyl-L-homocysteine</text>
        <dbReference type="Rhea" id="RHEA:24452"/>
        <dbReference type="Rhea" id="RHEA-COMP:10208"/>
        <dbReference type="Rhea" id="RHEA-COMP:10311"/>
        <dbReference type="ChEBI" id="CHEBI:29973"/>
        <dbReference type="ChEBI" id="CHEBI:57856"/>
        <dbReference type="ChEBI" id="CHEBI:59789"/>
        <dbReference type="ChEBI" id="CHEBI:82795"/>
        <dbReference type="EC" id="2.1.1.80"/>
    </reaction>
</comment>
<keyword evidence="6" id="KW-0802">TPR repeat</keyword>
<proteinExistence type="predicted"/>
<name>A0ABV0JLH3_9CYAN</name>
<feature type="domain" description="CheR-type methyltransferase" evidence="7">
    <location>
        <begin position="1"/>
        <end position="259"/>
    </location>
</feature>
<keyword evidence="9" id="KW-1185">Reference proteome</keyword>
<evidence type="ECO:0000256" key="4">
    <source>
        <dbReference type="ARBA" id="ARBA00022679"/>
    </source>
</evidence>
<comment type="caution">
    <text evidence="8">The sequence shown here is derived from an EMBL/GenBank/DDBJ whole genome shotgun (WGS) entry which is preliminary data.</text>
</comment>
<dbReference type="SMART" id="SM00028">
    <property type="entry name" value="TPR"/>
    <property type="match status" value="4"/>
</dbReference>
<dbReference type="InterPro" id="IPR029063">
    <property type="entry name" value="SAM-dependent_MTases_sf"/>
</dbReference>
<keyword evidence="4" id="KW-0808">Transferase</keyword>
<dbReference type="SUPFAM" id="SSF48452">
    <property type="entry name" value="TPR-like"/>
    <property type="match status" value="1"/>
</dbReference>
<dbReference type="RefSeq" id="WP_190427494.1">
    <property type="nucleotide sequence ID" value="NZ_JAMPKK010000011.1"/>
</dbReference>
<dbReference type="Proteomes" id="UP001442494">
    <property type="component" value="Unassembled WGS sequence"/>
</dbReference>
<evidence type="ECO:0000256" key="1">
    <source>
        <dbReference type="ARBA" id="ARBA00001541"/>
    </source>
</evidence>
<dbReference type="Pfam" id="PF13181">
    <property type="entry name" value="TPR_8"/>
    <property type="match status" value="1"/>
</dbReference>
<evidence type="ECO:0000313" key="9">
    <source>
        <dbReference type="Proteomes" id="UP001442494"/>
    </source>
</evidence>
<dbReference type="PROSITE" id="PS50123">
    <property type="entry name" value="CHER"/>
    <property type="match status" value="1"/>
</dbReference>
<dbReference type="Gene3D" id="1.25.40.10">
    <property type="entry name" value="Tetratricopeptide repeat domain"/>
    <property type="match status" value="1"/>
</dbReference>
<dbReference type="InterPro" id="IPR036804">
    <property type="entry name" value="CheR_N_sf"/>
</dbReference>
<keyword evidence="5" id="KW-0949">S-adenosyl-L-methionine</keyword>
<dbReference type="Gene3D" id="3.40.50.150">
    <property type="entry name" value="Vaccinia Virus protein VP39"/>
    <property type="match status" value="1"/>
</dbReference>
<dbReference type="CDD" id="cd02440">
    <property type="entry name" value="AdoMet_MTases"/>
    <property type="match status" value="1"/>
</dbReference>
<organism evidence="8 9">
    <name type="scientific">Funiculus sociatus GB2-A5</name>
    <dbReference type="NCBI Taxonomy" id="2933946"/>
    <lineage>
        <taxon>Bacteria</taxon>
        <taxon>Bacillati</taxon>
        <taxon>Cyanobacteriota</taxon>
        <taxon>Cyanophyceae</taxon>
        <taxon>Coleofasciculales</taxon>
        <taxon>Coleofasciculaceae</taxon>
        <taxon>Funiculus</taxon>
    </lineage>
</organism>
<reference evidence="8 9" key="1">
    <citation type="submission" date="2022-04" db="EMBL/GenBank/DDBJ databases">
        <title>Positive selection, recombination, and allopatry shape intraspecific diversity of widespread and dominant cyanobacteria.</title>
        <authorList>
            <person name="Wei J."/>
            <person name="Shu W."/>
            <person name="Hu C."/>
        </authorList>
    </citation>
    <scope>NUCLEOTIDE SEQUENCE [LARGE SCALE GENOMIC DNA]</scope>
    <source>
        <strain evidence="8 9">GB2-A5</strain>
    </source>
</reference>
<evidence type="ECO:0000259" key="7">
    <source>
        <dbReference type="PROSITE" id="PS50123"/>
    </source>
</evidence>
<dbReference type="PANTHER" id="PTHR24422">
    <property type="entry name" value="CHEMOTAXIS PROTEIN METHYLTRANSFERASE"/>
    <property type="match status" value="1"/>
</dbReference>
<protein>
    <recommendedName>
        <fullName evidence="2">protein-glutamate O-methyltransferase</fullName>
        <ecNumber evidence="2">2.1.1.80</ecNumber>
    </recommendedName>
</protein>
<evidence type="ECO:0000256" key="5">
    <source>
        <dbReference type="ARBA" id="ARBA00022691"/>
    </source>
</evidence>
<dbReference type="InterPro" id="IPR011990">
    <property type="entry name" value="TPR-like_helical_dom_sf"/>
</dbReference>